<sequence>MSHEDDENKNNNINQEQEQQQKLEFVNILGYKLLSDAQLESMTEEEFSKFISRTEFYQLQKRLMYFMELFSHEEDEDEDDDNDNDDNDNNNNDNDTDILNQDYQSSMKINIMKFFSQMFDAYKRSTQGLSDIYENLDNLTTLEQMKLMINQLKNFPNDTKTYEQFNKILIKISDRIKLSSKIPFKEIDHDINQLKPVSKRDYQVNIKSNFRYLLNRLTLYHKKLSDYEKRFKTFDRQRRDLLKNLQLKYSIFLQKSKRYIYIAKFSNLKDIGKSANYTAYEHVALIMVQDYSFDISQIIEYIIVDDTISNRLSISQWIDTWELIKIHLLNLDESKVFWFYNLKPNLKLTYILEFHKFVQYDIKLNNLNKFRGYDVFYKLIIFEFLIFIGGKLDYYIEMDKIIMNSVGNN</sequence>
<reference evidence="2" key="2">
    <citation type="submission" date="2021-01" db="EMBL/GenBank/DDBJ databases">
        <authorList>
            <person name="Schikora-Tamarit M.A."/>
        </authorList>
    </citation>
    <scope>NUCLEOTIDE SEQUENCE</scope>
    <source>
        <strain evidence="2">CBS6341</strain>
    </source>
</reference>
<feature type="compositionally biased region" description="Acidic residues" evidence="1">
    <location>
        <begin position="73"/>
        <end position="88"/>
    </location>
</feature>
<dbReference type="AlphaFoldDB" id="A0A9P8TDN3"/>
<protein>
    <submittedName>
        <fullName evidence="2">Uncharacterized protein</fullName>
    </submittedName>
</protein>
<evidence type="ECO:0000256" key="1">
    <source>
        <dbReference type="SAM" id="MobiDB-lite"/>
    </source>
</evidence>
<organism evidence="2 3">
    <name type="scientific">Wickerhamomyces mucosus</name>
    <dbReference type="NCBI Taxonomy" id="1378264"/>
    <lineage>
        <taxon>Eukaryota</taxon>
        <taxon>Fungi</taxon>
        <taxon>Dikarya</taxon>
        <taxon>Ascomycota</taxon>
        <taxon>Saccharomycotina</taxon>
        <taxon>Saccharomycetes</taxon>
        <taxon>Phaffomycetales</taxon>
        <taxon>Wickerhamomycetaceae</taxon>
        <taxon>Wickerhamomyces</taxon>
    </lineage>
</organism>
<dbReference type="Proteomes" id="UP000769528">
    <property type="component" value="Unassembled WGS sequence"/>
</dbReference>
<evidence type="ECO:0000313" key="2">
    <source>
        <dbReference type="EMBL" id="KAH3674675.1"/>
    </source>
</evidence>
<reference evidence="2" key="1">
    <citation type="journal article" date="2021" name="Open Biol.">
        <title>Shared evolutionary footprints suggest mitochondrial oxidative damage underlies multiple complex I losses in fungi.</title>
        <authorList>
            <person name="Schikora-Tamarit M.A."/>
            <person name="Marcet-Houben M."/>
            <person name="Nosek J."/>
            <person name="Gabaldon T."/>
        </authorList>
    </citation>
    <scope>NUCLEOTIDE SEQUENCE</scope>
    <source>
        <strain evidence="2">CBS6341</strain>
    </source>
</reference>
<accession>A0A9P8TDN3</accession>
<gene>
    <name evidence="2" type="ORF">WICMUC_003091</name>
</gene>
<proteinExistence type="predicted"/>
<dbReference type="EMBL" id="JAEUBF010000838">
    <property type="protein sequence ID" value="KAH3674675.1"/>
    <property type="molecule type" value="Genomic_DNA"/>
</dbReference>
<comment type="caution">
    <text evidence="2">The sequence shown here is derived from an EMBL/GenBank/DDBJ whole genome shotgun (WGS) entry which is preliminary data.</text>
</comment>
<feature type="region of interest" description="Disordered" evidence="1">
    <location>
        <begin position="73"/>
        <end position="99"/>
    </location>
</feature>
<keyword evidence="3" id="KW-1185">Reference proteome</keyword>
<name>A0A9P8TDN3_9ASCO</name>
<evidence type="ECO:0000313" key="3">
    <source>
        <dbReference type="Proteomes" id="UP000769528"/>
    </source>
</evidence>